<dbReference type="Gene3D" id="2.30.39.10">
    <property type="entry name" value="Alpha-1-antitrypsin, domain 1"/>
    <property type="match status" value="1"/>
</dbReference>
<proteinExistence type="inferred from homology"/>
<organism evidence="3 4">
    <name type="scientific">Alkalicoccobacillus gibsonii</name>
    <dbReference type="NCBI Taxonomy" id="79881"/>
    <lineage>
        <taxon>Bacteria</taxon>
        <taxon>Bacillati</taxon>
        <taxon>Bacillota</taxon>
        <taxon>Bacilli</taxon>
        <taxon>Bacillales</taxon>
        <taxon>Bacillaceae</taxon>
        <taxon>Alkalicoccobacillus</taxon>
    </lineage>
</organism>
<name>A0ABU9VG29_9BACI</name>
<dbReference type="InterPro" id="IPR000215">
    <property type="entry name" value="Serpin_fam"/>
</dbReference>
<sequence>MSRVLPFGIGVMVVLLSGCGGSNQKDDPTTPAASPPRDSVNIDSDVSSAHFATADAFFKAILQEHTDQNVLISPYSLQVLLYMLANGLGDSNREELLEALHVNDIDLEALNQSVQQTIQSFDDLPFSDVKTANSIWHRDHLAVEEDFKEMIGTYYNGEAHELREPNPAEELNDWVHEKTNGLIEKLVEEVPSNVIAYLINAVYLDADWEKPFEKHLTSPGSFYLLDGEDIQHPMMKQTETFQYMEESSFEAVKLPYQDEGLSMIVVLPDTGAYEEVALDLDFSMFVNIDWSRTEMDLQLPAFTFRSEYDLEDRLTEMGMGVLFNQGLDTSPLFGEGSTHEIDEVLQKTYINVDEEGTEAAAVTGAALNESATLVEKRFIVDRPFLFSIIDEETETILFMGSVARPVIEP</sequence>
<dbReference type="InterPro" id="IPR023795">
    <property type="entry name" value="Serpin_CS"/>
</dbReference>
<dbReference type="EMBL" id="JBCITK010000001">
    <property type="protein sequence ID" value="MEN0642856.1"/>
    <property type="molecule type" value="Genomic_DNA"/>
</dbReference>
<evidence type="ECO:0000313" key="4">
    <source>
        <dbReference type="Proteomes" id="UP001418796"/>
    </source>
</evidence>
<accession>A0ABU9VG29</accession>
<evidence type="ECO:0000313" key="3">
    <source>
        <dbReference type="EMBL" id="MEN0642856.1"/>
    </source>
</evidence>
<dbReference type="InterPro" id="IPR023796">
    <property type="entry name" value="Serpin_dom"/>
</dbReference>
<dbReference type="RefSeq" id="WP_343129891.1">
    <property type="nucleotide sequence ID" value="NZ_JBCITK010000001.1"/>
</dbReference>
<dbReference type="Pfam" id="PF00079">
    <property type="entry name" value="Serpin"/>
    <property type="match status" value="1"/>
</dbReference>
<dbReference type="SMART" id="SM00093">
    <property type="entry name" value="SERPIN"/>
    <property type="match status" value="1"/>
</dbReference>
<dbReference type="Proteomes" id="UP001418796">
    <property type="component" value="Unassembled WGS sequence"/>
</dbReference>
<dbReference type="CDD" id="cd19588">
    <property type="entry name" value="serpin_miropin-like"/>
    <property type="match status" value="1"/>
</dbReference>
<evidence type="ECO:0000259" key="2">
    <source>
        <dbReference type="SMART" id="SM00093"/>
    </source>
</evidence>
<gene>
    <name evidence="3" type="ORF">MKY91_06830</name>
</gene>
<dbReference type="InterPro" id="IPR042185">
    <property type="entry name" value="Serpin_sf_2"/>
</dbReference>
<comment type="caution">
    <text evidence="3">The sequence shown here is derived from an EMBL/GenBank/DDBJ whole genome shotgun (WGS) entry which is preliminary data.</text>
</comment>
<dbReference type="InterPro" id="IPR036186">
    <property type="entry name" value="Serpin_sf"/>
</dbReference>
<comment type="similarity">
    <text evidence="1">Belongs to the serpin family.</text>
</comment>
<keyword evidence="4" id="KW-1185">Reference proteome</keyword>
<evidence type="ECO:0000256" key="1">
    <source>
        <dbReference type="RuleBase" id="RU000411"/>
    </source>
</evidence>
<feature type="domain" description="Serpin" evidence="2">
    <location>
        <begin position="55"/>
        <end position="405"/>
    </location>
</feature>
<dbReference type="PROSITE" id="PS00284">
    <property type="entry name" value="SERPIN"/>
    <property type="match status" value="1"/>
</dbReference>
<dbReference type="PANTHER" id="PTHR11461:SF211">
    <property type="entry name" value="GH10112P-RELATED"/>
    <property type="match status" value="1"/>
</dbReference>
<dbReference type="Gene3D" id="3.30.497.10">
    <property type="entry name" value="Antithrombin, subunit I, domain 2"/>
    <property type="match status" value="1"/>
</dbReference>
<protein>
    <submittedName>
        <fullName evidence="3">Serpin family protein</fullName>
    </submittedName>
</protein>
<dbReference type="InterPro" id="IPR042178">
    <property type="entry name" value="Serpin_sf_1"/>
</dbReference>
<dbReference type="PROSITE" id="PS51257">
    <property type="entry name" value="PROKAR_LIPOPROTEIN"/>
    <property type="match status" value="1"/>
</dbReference>
<dbReference type="PANTHER" id="PTHR11461">
    <property type="entry name" value="SERINE PROTEASE INHIBITOR, SERPIN"/>
    <property type="match status" value="1"/>
</dbReference>
<reference evidence="3 4" key="1">
    <citation type="submission" date="2024-03" db="EMBL/GenBank/DDBJ databases">
        <title>Bacilli Hybrid Assemblies.</title>
        <authorList>
            <person name="Kovac J."/>
        </authorList>
    </citation>
    <scope>NUCLEOTIDE SEQUENCE [LARGE SCALE GENOMIC DNA]</scope>
    <source>
        <strain evidence="3 4">FSL R7-0666</strain>
    </source>
</reference>
<dbReference type="SUPFAM" id="SSF56574">
    <property type="entry name" value="Serpins"/>
    <property type="match status" value="1"/>
</dbReference>